<organism evidence="2 3">
    <name type="scientific">Kutzneria chonburiensis</name>
    <dbReference type="NCBI Taxonomy" id="1483604"/>
    <lineage>
        <taxon>Bacteria</taxon>
        <taxon>Bacillati</taxon>
        <taxon>Actinomycetota</taxon>
        <taxon>Actinomycetes</taxon>
        <taxon>Pseudonocardiales</taxon>
        <taxon>Pseudonocardiaceae</taxon>
        <taxon>Kutzneria</taxon>
    </lineage>
</organism>
<evidence type="ECO:0000259" key="1">
    <source>
        <dbReference type="Pfam" id="PF24623"/>
    </source>
</evidence>
<accession>A0ABV6N2X1</accession>
<keyword evidence="3" id="KW-1185">Reference proteome</keyword>
<sequence>MRELEVRALLATCMAYDHRRPGDADLAAWTDAATRGRWTFAEANEAIRQHYATTAAWIMPGHVDARIRAGRQQPPRVPELPPAAPAAPSHVRAIVDQLAARLGWRRPPPVDGVEALAVQCPSCLAAVGRPCTRQVTRGHRRGQLVAMNPHPSRRELAARAGPAPP</sequence>
<evidence type="ECO:0000313" key="3">
    <source>
        <dbReference type="Proteomes" id="UP001589810"/>
    </source>
</evidence>
<gene>
    <name evidence="2" type="ORF">ACFFH7_35730</name>
</gene>
<protein>
    <recommendedName>
        <fullName evidence="1">DNA-binding phage zinc finger domain-containing protein</fullName>
    </recommendedName>
</protein>
<dbReference type="RefSeq" id="WP_273937145.1">
    <property type="nucleotide sequence ID" value="NZ_CP097263.1"/>
</dbReference>
<evidence type="ECO:0000313" key="2">
    <source>
        <dbReference type="EMBL" id="MFC0546907.1"/>
    </source>
</evidence>
<feature type="domain" description="DNA-binding phage zinc finger" evidence="1">
    <location>
        <begin position="100"/>
        <end position="162"/>
    </location>
</feature>
<proteinExistence type="predicted"/>
<dbReference type="Proteomes" id="UP001589810">
    <property type="component" value="Unassembled WGS sequence"/>
</dbReference>
<reference evidence="2 3" key="1">
    <citation type="submission" date="2024-09" db="EMBL/GenBank/DDBJ databases">
        <authorList>
            <person name="Sun Q."/>
            <person name="Mori K."/>
        </authorList>
    </citation>
    <scope>NUCLEOTIDE SEQUENCE [LARGE SCALE GENOMIC DNA]</scope>
    <source>
        <strain evidence="2 3">TBRC 1432</strain>
    </source>
</reference>
<comment type="caution">
    <text evidence="2">The sequence shown here is derived from an EMBL/GenBank/DDBJ whole genome shotgun (WGS) entry which is preliminary data.</text>
</comment>
<name>A0ABV6N2X1_9PSEU</name>
<dbReference type="InterPro" id="IPR056911">
    <property type="entry name" value="Phage_Znf_bind_put"/>
</dbReference>
<dbReference type="EMBL" id="JBHLUD010000013">
    <property type="protein sequence ID" value="MFC0546907.1"/>
    <property type="molecule type" value="Genomic_DNA"/>
</dbReference>
<dbReference type="Pfam" id="PF24623">
    <property type="entry name" value="Phage_zn_bind_8"/>
    <property type="match status" value="1"/>
</dbReference>